<dbReference type="Proteomes" id="UP001055108">
    <property type="component" value="Unassembled WGS sequence"/>
</dbReference>
<keyword evidence="3" id="KW-1185">Reference proteome</keyword>
<keyword evidence="1" id="KW-1133">Transmembrane helix</keyword>
<dbReference type="RefSeq" id="WP_238302093.1">
    <property type="nucleotide sequence ID" value="NZ_BPQM01000030.1"/>
</dbReference>
<gene>
    <name evidence="2" type="ORF">NBEOAGPD_1596</name>
</gene>
<reference evidence="2" key="1">
    <citation type="journal article" date="2016" name="Front. Microbiol.">
        <title>Genome Sequence of the Piezophilic, Mesophilic Sulfate-Reducing Bacterium Desulfovibrio indicus J2T.</title>
        <authorList>
            <person name="Cao J."/>
            <person name="Maignien L."/>
            <person name="Shao Z."/>
            <person name="Alain K."/>
            <person name="Jebbar M."/>
        </authorList>
    </citation>
    <scope>NUCLEOTIDE SEQUENCE</scope>
    <source>
        <strain evidence="2">NBRC 103626</strain>
    </source>
</reference>
<dbReference type="EMBL" id="BPQM01000030">
    <property type="protein sequence ID" value="GJD78382.1"/>
    <property type="molecule type" value="Genomic_DNA"/>
</dbReference>
<feature type="transmembrane region" description="Helical" evidence="1">
    <location>
        <begin position="103"/>
        <end position="122"/>
    </location>
</feature>
<name>A0AA37HP34_9HYPH</name>
<dbReference type="AlphaFoldDB" id="A0AA37HP34"/>
<keyword evidence="1" id="KW-0472">Membrane</keyword>
<sequence>MVLEPLATAGLLIQVHAAAAPAAVGLGAAQFALPKGGRRHKVVGYFWVGLLALVALSSFGISGLRQVGPFSWIHGLSLFTLATLVLAVGLARRGHVAAHHWTMFGLFLGALLITGLFTLVPGRVMHRVLFG</sequence>
<organism evidence="2 3">
    <name type="scientific">Methylobacterium gregans</name>
    <dbReference type="NCBI Taxonomy" id="374424"/>
    <lineage>
        <taxon>Bacteria</taxon>
        <taxon>Pseudomonadati</taxon>
        <taxon>Pseudomonadota</taxon>
        <taxon>Alphaproteobacteria</taxon>
        <taxon>Hyphomicrobiales</taxon>
        <taxon>Methylobacteriaceae</taxon>
        <taxon>Methylobacterium</taxon>
    </lineage>
</organism>
<protein>
    <recommendedName>
        <fullName evidence="4">DUF2306 domain-containing protein</fullName>
    </recommendedName>
</protein>
<proteinExistence type="predicted"/>
<comment type="caution">
    <text evidence="2">The sequence shown here is derived from an EMBL/GenBank/DDBJ whole genome shotgun (WGS) entry which is preliminary data.</text>
</comment>
<feature type="transmembrane region" description="Helical" evidence="1">
    <location>
        <begin position="70"/>
        <end position="91"/>
    </location>
</feature>
<feature type="transmembrane region" description="Helical" evidence="1">
    <location>
        <begin position="45"/>
        <end position="64"/>
    </location>
</feature>
<accession>A0AA37HP34</accession>
<evidence type="ECO:0000256" key="1">
    <source>
        <dbReference type="SAM" id="Phobius"/>
    </source>
</evidence>
<reference evidence="2" key="2">
    <citation type="submission" date="2021-08" db="EMBL/GenBank/DDBJ databases">
        <authorList>
            <person name="Tani A."/>
            <person name="Ola A."/>
            <person name="Ogura Y."/>
            <person name="Katsura K."/>
            <person name="Hayashi T."/>
        </authorList>
    </citation>
    <scope>NUCLEOTIDE SEQUENCE</scope>
    <source>
        <strain evidence="2">NBRC 103626</strain>
    </source>
</reference>
<evidence type="ECO:0000313" key="3">
    <source>
        <dbReference type="Proteomes" id="UP001055108"/>
    </source>
</evidence>
<feature type="transmembrane region" description="Helical" evidence="1">
    <location>
        <begin position="12"/>
        <end position="33"/>
    </location>
</feature>
<evidence type="ECO:0008006" key="4">
    <source>
        <dbReference type="Google" id="ProtNLM"/>
    </source>
</evidence>
<evidence type="ECO:0000313" key="2">
    <source>
        <dbReference type="EMBL" id="GJD78382.1"/>
    </source>
</evidence>
<keyword evidence="1" id="KW-0812">Transmembrane</keyword>